<gene>
    <name evidence="4" type="ORF">GKA01_26250</name>
</gene>
<accession>A0A511BAI6</accession>
<evidence type="ECO:0000256" key="1">
    <source>
        <dbReference type="SAM" id="Coils"/>
    </source>
</evidence>
<evidence type="ECO:0000313" key="5">
    <source>
        <dbReference type="Proteomes" id="UP000321079"/>
    </source>
</evidence>
<proteinExistence type="predicted"/>
<dbReference type="AlphaFoldDB" id="A0A511BAI6"/>
<dbReference type="Gene3D" id="2.40.30.170">
    <property type="match status" value="1"/>
</dbReference>
<feature type="domain" description="p-hydroxybenzoic acid efflux pump subunit AaeA-like beta-barrel" evidence="3">
    <location>
        <begin position="243"/>
        <end position="337"/>
    </location>
</feature>
<dbReference type="PANTHER" id="PTHR30367">
    <property type="entry name" value="P-HYDROXYBENZOIC ACID EFFLUX PUMP SUBUNIT AAEA-RELATED"/>
    <property type="match status" value="1"/>
</dbReference>
<dbReference type="SUPFAM" id="SSF111369">
    <property type="entry name" value="HlyD-like secretion proteins"/>
    <property type="match status" value="2"/>
</dbReference>
<protein>
    <submittedName>
        <fullName evidence="4">Multidrug transporter subunit MdtN</fullName>
    </submittedName>
</protein>
<dbReference type="InterPro" id="IPR058625">
    <property type="entry name" value="MdtA-like_BSH"/>
</dbReference>
<reference evidence="4 5" key="1">
    <citation type="submission" date="2019-07" db="EMBL/GenBank/DDBJ databases">
        <title>Whole genome shotgun sequence of Gluconobacter kanchanaburiensis NBRC 103587.</title>
        <authorList>
            <person name="Hosoyama A."/>
            <person name="Uohara A."/>
            <person name="Ohji S."/>
            <person name="Ichikawa N."/>
        </authorList>
    </citation>
    <scope>NUCLEOTIDE SEQUENCE [LARGE SCALE GENOMIC DNA]</scope>
    <source>
        <strain evidence="4 5">NBRC 103587</strain>
    </source>
</reference>
<dbReference type="InterPro" id="IPR058634">
    <property type="entry name" value="AaeA-lik-b-barrel"/>
</dbReference>
<dbReference type="Proteomes" id="UP000321079">
    <property type="component" value="Unassembled WGS sequence"/>
</dbReference>
<evidence type="ECO:0000259" key="2">
    <source>
        <dbReference type="Pfam" id="PF25917"/>
    </source>
</evidence>
<feature type="domain" description="Multidrug resistance protein MdtA-like barrel-sandwich hybrid" evidence="2">
    <location>
        <begin position="45"/>
        <end position="239"/>
    </location>
</feature>
<sequence>MVSPKKMTGYAFLVTSLLLCALFAVIAAYLVDRSPHTDDAFIQANIVNMAPEVSGRIITINVRDNQFVHRGDTLFVIDPEPFRYALEQAQANLNNLQAELPLEHLQIGSQVATAKAQGSSVEQMQAQLALAQSTEVRLAPLARQGFVTAQQLDQARSNVKTSLAALEQAIHSQNAAMKSVRDDKPLRAQIVGAAAQLAAAQRDLRLTEVKAPCDGQITGLNIAAGEYAAEGKALFTIIDTEHWWVIANFRETQVPDFHSGQNAIIHVLARPNVVLRGHVESLGGGVQPDVGSLTSGLPQVARNLNWVRIAQRYPVRISLDQPPPELMRIGATVVATIQR</sequence>
<dbReference type="Pfam" id="PF25917">
    <property type="entry name" value="BSH_RND"/>
    <property type="match status" value="1"/>
</dbReference>
<organism evidence="4 5">
    <name type="scientific">Gluconobacter kanchanaburiensis NBRC 103587</name>
    <dbReference type="NCBI Taxonomy" id="1307948"/>
    <lineage>
        <taxon>Bacteria</taxon>
        <taxon>Pseudomonadati</taxon>
        <taxon>Pseudomonadota</taxon>
        <taxon>Alphaproteobacteria</taxon>
        <taxon>Acetobacterales</taxon>
        <taxon>Acetobacteraceae</taxon>
        <taxon>Gluconobacter</taxon>
    </lineage>
</organism>
<dbReference type="Pfam" id="PF25963">
    <property type="entry name" value="Beta-barrel_AAEA"/>
    <property type="match status" value="1"/>
</dbReference>
<evidence type="ECO:0000313" key="4">
    <source>
        <dbReference type="EMBL" id="GEK97428.1"/>
    </source>
</evidence>
<dbReference type="EMBL" id="BJVA01000027">
    <property type="protein sequence ID" value="GEK97428.1"/>
    <property type="molecule type" value="Genomic_DNA"/>
</dbReference>
<dbReference type="OrthoDB" id="9811754at2"/>
<keyword evidence="5" id="KW-1185">Reference proteome</keyword>
<feature type="coiled-coil region" evidence="1">
    <location>
        <begin position="149"/>
        <end position="183"/>
    </location>
</feature>
<evidence type="ECO:0000259" key="3">
    <source>
        <dbReference type="Pfam" id="PF25963"/>
    </source>
</evidence>
<dbReference type="PANTHER" id="PTHR30367:SF1">
    <property type="entry name" value="MULTIDRUG RESISTANCE PROTEIN MDTN"/>
    <property type="match status" value="1"/>
</dbReference>
<comment type="caution">
    <text evidence="4">The sequence shown here is derived from an EMBL/GenBank/DDBJ whole genome shotgun (WGS) entry which is preliminary data.</text>
</comment>
<name>A0A511BAI6_9PROT</name>
<keyword evidence="1" id="KW-0175">Coiled coil</keyword>
<dbReference type="Gene3D" id="2.40.50.100">
    <property type="match status" value="1"/>
</dbReference>
<dbReference type="InterPro" id="IPR050393">
    <property type="entry name" value="MFP_Efflux_Pump"/>
</dbReference>
<dbReference type="RefSeq" id="WP_146864006.1">
    <property type="nucleotide sequence ID" value="NZ_BARK01000002.1"/>
</dbReference>
<dbReference type="Gene3D" id="1.10.287.470">
    <property type="entry name" value="Helix hairpin bin"/>
    <property type="match status" value="1"/>
</dbReference>